<dbReference type="InterPro" id="IPR005801">
    <property type="entry name" value="ADC_synthase"/>
</dbReference>
<evidence type="ECO:0000256" key="2">
    <source>
        <dbReference type="ARBA" id="ARBA00005297"/>
    </source>
</evidence>
<accession>Q6F8U5</accession>
<evidence type="ECO:0000256" key="5">
    <source>
        <dbReference type="ARBA" id="ARBA00041564"/>
    </source>
</evidence>
<evidence type="ECO:0000256" key="1">
    <source>
        <dbReference type="ARBA" id="ARBA00000799"/>
    </source>
</evidence>
<evidence type="ECO:0000259" key="6">
    <source>
        <dbReference type="Pfam" id="PF00425"/>
    </source>
</evidence>
<dbReference type="STRING" id="202950.GCA_001485005_02409"/>
<dbReference type="EMBL" id="CR543861">
    <property type="protein sequence ID" value="CAG69520.1"/>
    <property type="molecule type" value="Genomic_DNA"/>
</dbReference>
<dbReference type="GO" id="GO:0008909">
    <property type="term" value="F:isochorismate synthase activity"/>
    <property type="evidence" value="ECO:0007669"/>
    <property type="project" value="UniProtKB-EC"/>
</dbReference>
<dbReference type="BioCyc" id="ASP62977:ACIAD_RS12575-MONOMER"/>
<dbReference type="eggNOG" id="COG1169">
    <property type="taxonomic scope" value="Bacteria"/>
</dbReference>
<dbReference type="OrthoDB" id="9806579at2"/>
<dbReference type="InterPro" id="IPR004561">
    <property type="entry name" value="IsoChor_synthase"/>
</dbReference>
<gene>
    <name evidence="7" type="primary">entC</name>
    <name evidence="7" type="ordered locus">ACIAD2776</name>
</gene>
<evidence type="ECO:0000256" key="3">
    <source>
        <dbReference type="ARBA" id="ARBA00012824"/>
    </source>
</evidence>
<dbReference type="AlphaFoldDB" id="Q6F8U5"/>
<dbReference type="EC" id="5.4.4.2" evidence="3"/>
<sequence length="395" mass="44155">MYYKGNGFMNDMNLSIDHAIELNINLESSCFLTKDYRLLASDLAEVVKLAACDYEKLSQTITDSFQKLKKDPNANPILVGAIPFDTTQASSLNIYRNHRKQRQLVISSKITHSPLSISNQKPLIKQKDFAHAIDIAIDQFRCDQLEKVVLSQAVDFELSQSQNPFDLVDTLAKENPHAFSFAIPVEDNAYLLGASPELLISKNDLTVRSNPLAGSRPLSEDENINQSRIHELYASEKDLNEHQIVVDSVLENLKPFCQKLKVLEKPEILKTATMLHLSTVFDGQLKKQSDNALQLALALHPTPAICGSPTEPAKQFILEHEGYDRHYFAGLVGWMDAQGNGEWAVTIRCGLLNDKKIRLYAGAGIVMGSQAELEWSETEVKMQTLLKTLSATFHS</sequence>
<dbReference type="KEGG" id="aci:ACIAD2776"/>
<organism evidence="7 8">
    <name type="scientific">Acinetobacter baylyi (strain ATCC 33305 / BD413 / ADP1)</name>
    <dbReference type="NCBI Taxonomy" id="62977"/>
    <lineage>
        <taxon>Bacteria</taxon>
        <taxon>Pseudomonadati</taxon>
        <taxon>Pseudomonadota</taxon>
        <taxon>Gammaproteobacteria</taxon>
        <taxon>Moraxellales</taxon>
        <taxon>Moraxellaceae</taxon>
        <taxon>Acinetobacter</taxon>
    </lineage>
</organism>
<comment type="similarity">
    <text evidence="2">Belongs to the isochorismate synthase family.</text>
</comment>
<proteinExistence type="inferred from homology"/>
<dbReference type="Gene3D" id="3.60.120.10">
    <property type="entry name" value="Anthranilate synthase"/>
    <property type="match status" value="1"/>
</dbReference>
<dbReference type="GO" id="GO:0009697">
    <property type="term" value="P:salicylic acid biosynthetic process"/>
    <property type="evidence" value="ECO:0007669"/>
    <property type="project" value="TreeGrafter"/>
</dbReference>
<dbReference type="InterPro" id="IPR015890">
    <property type="entry name" value="Chorismate_C"/>
</dbReference>
<evidence type="ECO:0000313" key="8">
    <source>
        <dbReference type="Proteomes" id="UP000000430"/>
    </source>
</evidence>
<dbReference type="Proteomes" id="UP000000430">
    <property type="component" value="Chromosome"/>
</dbReference>
<evidence type="ECO:0000313" key="7">
    <source>
        <dbReference type="EMBL" id="CAG69520.1"/>
    </source>
</evidence>
<keyword evidence="4 7" id="KW-0413">Isomerase</keyword>
<dbReference type="HOGENOM" id="CLU_006493_8_6_6"/>
<reference evidence="7 8" key="1">
    <citation type="journal article" date="2004" name="Nucleic Acids Res.">
        <title>Unique features revealed by the genome sequence of Acinetobacter sp. ADP1, a versatile and naturally transformation competent bacterium.</title>
        <authorList>
            <person name="Barbe V."/>
            <person name="Vallenet D."/>
            <person name="Fonknechten N."/>
            <person name="Kreimeyer A."/>
            <person name="Oztas S."/>
            <person name="Labarre L."/>
            <person name="Cruveiller S."/>
            <person name="Robert C."/>
            <person name="Duprat S."/>
            <person name="Wincker P."/>
            <person name="Ornston L.N."/>
            <person name="Weissenbach J."/>
            <person name="Marliere P."/>
            <person name="Cohen G.N."/>
            <person name="Medigue C."/>
        </authorList>
    </citation>
    <scope>NUCLEOTIDE SEQUENCE [LARGE SCALE GENOMIC DNA]</scope>
    <source>
        <strain evidence="8">ATCC 33305 / BD413 / ADP1</strain>
    </source>
</reference>
<comment type="catalytic activity">
    <reaction evidence="1">
        <text>chorismate = isochorismate</text>
        <dbReference type="Rhea" id="RHEA:18985"/>
        <dbReference type="ChEBI" id="CHEBI:29748"/>
        <dbReference type="ChEBI" id="CHEBI:29780"/>
        <dbReference type="EC" id="5.4.4.2"/>
    </reaction>
</comment>
<name>Q6F8U5_ACIAD</name>
<dbReference type="Pfam" id="PF00425">
    <property type="entry name" value="Chorismate_bind"/>
    <property type="match status" value="1"/>
</dbReference>
<dbReference type="NCBIfam" id="TIGR00543">
    <property type="entry name" value="isochor_syn"/>
    <property type="match status" value="1"/>
</dbReference>
<dbReference type="SUPFAM" id="SSF56322">
    <property type="entry name" value="ADC synthase"/>
    <property type="match status" value="1"/>
</dbReference>
<evidence type="ECO:0000256" key="4">
    <source>
        <dbReference type="ARBA" id="ARBA00023235"/>
    </source>
</evidence>
<dbReference type="PANTHER" id="PTHR42839">
    <property type="entry name" value="ISOCHORISMATE SYNTHASE ENTC"/>
    <property type="match status" value="1"/>
</dbReference>
<dbReference type="PANTHER" id="PTHR42839:SF2">
    <property type="entry name" value="ISOCHORISMATE SYNTHASE ENTC"/>
    <property type="match status" value="1"/>
</dbReference>
<protein>
    <recommendedName>
        <fullName evidence="3">isochorismate synthase</fullName>
        <ecNumber evidence="3">5.4.4.2</ecNumber>
    </recommendedName>
    <alternativeName>
        <fullName evidence="5">Isochorismate mutase</fullName>
    </alternativeName>
</protein>
<feature type="domain" description="Chorismate-utilising enzyme C-terminal" evidence="6">
    <location>
        <begin position="126"/>
        <end position="381"/>
    </location>
</feature>